<dbReference type="Pfam" id="PF21167">
    <property type="entry name" value="DUF6851"/>
    <property type="match status" value="1"/>
</dbReference>
<dbReference type="InterPro" id="IPR011519">
    <property type="entry name" value="UnbV_ASPIC"/>
</dbReference>
<reference evidence="4" key="1">
    <citation type="submission" date="2021-01" db="EMBL/GenBank/DDBJ databases">
        <title>Modified the classification status of verrucomicrobia.</title>
        <authorList>
            <person name="Feng X."/>
        </authorList>
    </citation>
    <scope>NUCLEOTIDE SEQUENCE</scope>
    <source>
        <strain evidence="4">KCTC 13126</strain>
    </source>
</reference>
<dbReference type="InterPro" id="IPR036179">
    <property type="entry name" value="Ig-like_dom_sf"/>
</dbReference>
<proteinExistence type="predicted"/>
<dbReference type="InterPro" id="IPR013783">
    <property type="entry name" value="Ig-like_fold"/>
</dbReference>
<dbReference type="CDD" id="cd03398">
    <property type="entry name" value="PAP2_haloperoxidase"/>
    <property type="match status" value="1"/>
</dbReference>
<evidence type="ECO:0000313" key="4">
    <source>
        <dbReference type="EMBL" id="MBK1878316.1"/>
    </source>
</evidence>
<dbReference type="InterPro" id="IPR016119">
    <property type="entry name" value="Br/Cl_peroxidase_C"/>
</dbReference>
<dbReference type="SUPFAM" id="SSF48726">
    <property type="entry name" value="Immunoglobulin"/>
    <property type="match status" value="1"/>
</dbReference>
<dbReference type="Gene3D" id="2.60.40.10">
    <property type="entry name" value="Immunoglobulins"/>
    <property type="match status" value="1"/>
</dbReference>
<keyword evidence="5" id="KW-1185">Reference proteome</keyword>
<dbReference type="Pfam" id="PF13517">
    <property type="entry name" value="FG-GAP_3"/>
    <property type="match status" value="3"/>
</dbReference>
<dbReference type="SUPFAM" id="SSF69318">
    <property type="entry name" value="Integrin alpha N-terminal domain"/>
    <property type="match status" value="2"/>
</dbReference>
<dbReference type="PANTHER" id="PTHR16026">
    <property type="entry name" value="CARTILAGE ACIDIC PROTEIN 1"/>
    <property type="match status" value="1"/>
</dbReference>
<dbReference type="InterPro" id="IPR013517">
    <property type="entry name" value="FG-GAP"/>
</dbReference>
<evidence type="ECO:0000313" key="5">
    <source>
        <dbReference type="Proteomes" id="UP000617628"/>
    </source>
</evidence>
<accession>A0A934VLZ9</accession>
<dbReference type="Pfam" id="PF07593">
    <property type="entry name" value="UnbV_ASPIC"/>
    <property type="match status" value="1"/>
</dbReference>
<dbReference type="InterPro" id="IPR027039">
    <property type="entry name" value="Crtac1"/>
</dbReference>
<dbReference type="EMBL" id="JAENIL010000028">
    <property type="protein sequence ID" value="MBK1878316.1"/>
    <property type="molecule type" value="Genomic_DNA"/>
</dbReference>
<sequence length="1419" mass="154257">MELSARRFFLLSLTLFFLACSSRIVEAAFTDVSNAIGISYLHSEKNDPVNNHGGAAVVDVNGDGHSDLIFARYEQAPLLFVNDGNGAFTDETAARGLSGATDAAAFGAADFDNDGDQDLFMTVHEGDRFYLYINDGAGHFVNEAANRGADLVVTGQDHKGYSVGIVDYDLDGYLDIYISEWGVEVDSERALHSALLKNRGSEAPGHFTVATEEAGLLQPAKSTTQNGFASGWADFDGDTWPDLALVSDYGKSQMYWNDGDGSFTNTTEASGVGFDENGMGVAVADYDNDGLLDFYVSSIFDEYSNNKNGSHSGNKLYRNNGDRNFQEVSVPSGTSRTGWGWGASFFEYDNDGFFDLAVTNGMPIAEGADRNTTPYADADDDPTILFRNLGDGTFNDVTNGSGVADVRYGKALLVLDWDSDGDEDLVVVNSHSDPVFYESDAAAGDNDWIRFTFSGTRSNRDGVGTSVKVTEAGVTRHLYYNPSNAYIGQREAALHFGLGNSDGTIDTVEVKWPTGLVQTLTDVSANQVLELVEPDDAPTPPLFSQQPVPALSYAFGDPLMLEVEAIGTPAPVFVWEKDGETIEGESSPRLHLKRVVPFDTGTYRVKAVNAGGEVYSDEVEITLDMDLEAQSVARWWNEFMLEAIRKDFPDPTKHGRNLYHVSAAMWDAFWAYEEEAWSRAKPMFHQEDVSESDWGGDRLAAQREAISHAAFTVLKKRYTGSPGEERSLSGFRWLMEQLGFDPDDVGTEDQSPAAVGNRIGVGVLEANYDDGSNELNDYVDTSGYEAVNDSLVLELSGASMDDINRWQPLAFDFAISQNGIPLGALVQDFLGVNWREVKAFAMDKPTSNTIAFDPGPPPLWDTESHEEFIDAVVEVILFSSYLDPNDETMIDISPGARLNNRLATNDGIGRPLNPVTGVEYAENKVKLADYGRILAEYWADGPASETPPGHWNSLHNEISDYPNFERRYMGKGDELSKLEWDVRAYLALNGGLHDAAVAAWTLKAQYDYSRPISMIRVLAGLGQSSDESKPSYHEKGIKLVPGLVEVVTDENSAAGQPLEHLASHVGKIAIYAWAGEPDDAHAEVGGVDWILAEDWFPYQRSTFVTPAFAAYVSGHSTFSRTGAEIMTLLTGSPFFPGGMGEFHFPKGGFLEFEYGPSEDVTLQWATYYDAADQAGVSRLYGGIHVRADDFIGRTLGARVGVEAFLRAHQQRHANAASTGLIKEIRHLSTAPKGSMVRFESAGDALPMRVLHSLSDESFSDADGLYLRFSRDPQADGVAAGTHGYAGVGSMKGVDLQVEVSEGETLSVEIEVEVDEPVLVLSTVEGATLGSGVADTLVRVFAVAENGSETEVASNDDWLANDTSSQAEVLFLRESTENVLHEKDAAVSVALSSGVYRFEVEALSGSGTIVLGVWGQGWRE</sequence>
<dbReference type="Proteomes" id="UP000617628">
    <property type="component" value="Unassembled WGS sequence"/>
</dbReference>
<keyword evidence="1 2" id="KW-0732">Signal</keyword>
<dbReference type="InterPro" id="IPR049283">
    <property type="entry name" value="DUF6851"/>
</dbReference>
<dbReference type="Gene3D" id="1.10.606.10">
    <property type="entry name" value="Vanadium-containing Chloroperoxidase, domain 2"/>
    <property type="match status" value="1"/>
</dbReference>
<dbReference type="RefSeq" id="WP_200356528.1">
    <property type="nucleotide sequence ID" value="NZ_JAENIL010000028.1"/>
</dbReference>
<dbReference type="InterPro" id="IPR007110">
    <property type="entry name" value="Ig-like_dom"/>
</dbReference>
<dbReference type="InterPro" id="IPR013098">
    <property type="entry name" value="Ig_I-set"/>
</dbReference>
<dbReference type="InterPro" id="IPR028994">
    <property type="entry name" value="Integrin_alpha_N"/>
</dbReference>
<organism evidence="4 5">
    <name type="scientific">Pelagicoccus mobilis</name>
    <dbReference type="NCBI Taxonomy" id="415221"/>
    <lineage>
        <taxon>Bacteria</taxon>
        <taxon>Pseudomonadati</taxon>
        <taxon>Verrucomicrobiota</taxon>
        <taxon>Opitutia</taxon>
        <taxon>Puniceicoccales</taxon>
        <taxon>Pelagicoccaceae</taxon>
        <taxon>Pelagicoccus</taxon>
    </lineage>
</organism>
<feature type="signal peptide" evidence="2">
    <location>
        <begin position="1"/>
        <end position="27"/>
    </location>
</feature>
<feature type="chain" id="PRO_5037438781" evidence="2">
    <location>
        <begin position="28"/>
        <end position="1419"/>
    </location>
</feature>
<comment type="caution">
    <text evidence="4">The sequence shown here is derived from an EMBL/GenBank/DDBJ whole genome shotgun (WGS) entry which is preliminary data.</text>
</comment>
<dbReference type="GO" id="GO:0004601">
    <property type="term" value="F:peroxidase activity"/>
    <property type="evidence" value="ECO:0007669"/>
    <property type="project" value="InterPro"/>
</dbReference>
<name>A0A934VLZ9_9BACT</name>
<evidence type="ECO:0000256" key="2">
    <source>
        <dbReference type="SAM" id="SignalP"/>
    </source>
</evidence>
<evidence type="ECO:0000256" key="1">
    <source>
        <dbReference type="ARBA" id="ARBA00022729"/>
    </source>
</evidence>
<protein>
    <submittedName>
        <fullName evidence="4">VCBS repeat-containing protein</fullName>
    </submittedName>
</protein>
<feature type="domain" description="Ig-like" evidence="3">
    <location>
        <begin position="541"/>
        <end position="622"/>
    </location>
</feature>
<dbReference type="InterPro" id="IPR036938">
    <property type="entry name" value="PAP2/HPO_sf"/>
</dbReference>
<dbReference type="Gene3D" id="2.130.10.130">
    <property type="entry name" value="Integrin alpha, N-terminal"/>
    <property type="match status" value="2"/>
</dbReference>
<dbReference type="PROSITE" id="PS51257">
    <property type="entry name" value="PROKAR_LIPOPROTEIN"/>
    <property type="match status" value="1"/>
</dbReference>
<dbReference type="Pfam" id="PF07679">
    <property type="entry name" value="I-set"/>
    <property type="match status" value="1"/>
</dbReference>
<dbReference type="PROSITE" id="PS50835">
    <property type="entry name" value="IG_LIKE"/>
    <property type="match status" value="1"/>
</dbReference>
<gene>
    <name evidence="4" type="ORF">JIN87_15655</name>
</gene>
<dbReference type="SUPFAM" id="SSF48317">
    <property type="entry name" value="Acid phosphatase/Vanadium-dependent haloperoxidase"/>
    <property type="match status" value="1"/>
</dbReference>
<evidence type="ECO:0000259" key="3">
    <source>
        <dbReference type="PROSITE" id="PS50835"/>
    </source>
</evidence>
<dbReference type="PANTHER" id="PTHR16026:SF0">
    <property type="entry name" value="CARTILAGE ACIDIC PROTEIN 1"/>
    <property type="match status" value="1"/>
</dbReference>